<evidence type="ECO:0000313" key="8">
    <source>
        <dbReference type="EMBL" id="KAJ8770739.1"/>
    </source>
</evidence>
<dbReference type="Gene3D" id="1.10.510.10">
    <property type="entry name" value="Transferase(Phosphotransferase) domain 1"/>
    <property type="match status" value="1"/>
</dbReference>
<evidence type="ECO:0000256" key="4">
    <source>
        <dbReference type="ARBA" id="ARBA00022840"/>
    </source>
</evidence>
<dbReference type="Pfam" id="PF00069">
    <property type="entry name" value="Pkinase"/>
    <property type="match status" value="1"/>
</dbReference>
<organism evidence="8 9">
    <name type="scientific">Erythroxylum novogranatense</name>
    <dbReference type="NCBI Taxonomy" id="1862640"/>
    <lineage>
        <taxon>Eukaryota</taxon>
        <taxon>Viridiplantae</taxon>
        <taxon>Streptophyta</taxon>
        <taxon>Embryophyta</taxon>
        <taxon>Tracheophyta</taxon>
        <taxon>Spermatophyta</taxon>
        <taxon>Magnoliopsida</taxon>
        <taxon>eudicotyledons</taxon>
        <taxon>Gunneridae</taxon>
        <taxon>Pentapetalae</taxon>
        <taxon>rosids</taxon>
        <taxon>fabids</taxon>
        <taxon>Malpighiales</taxon>
        <taxon>Erythroxylaceae</taxon>
        <taxon>Erythroxylum</taxon>
    </lineage>
</organism>
<name>A0AAV8TXI3_9ROSI</name>
<keyword evidence="9" id="KW-1185">Reference proteome</keyword>
<evidence type="ECO:0000256" key="1">
    <source>
        <dbReference type="ARBA" id="ARBA00022679"/>
    </source>
</evidence>
<keyword evidence="6" id="KW-0723">Serine/threonine-protein kinase</keyword>
<dbReference type="PANTHER" id="PTHR48011">
    <property type="entry name" value="CCR4-NOT TRANSCRIPTIONAL COMPLEX SUBUNIT CAF120-RELATED"/>
    <property type="match status" value="1"/>
</dbReference>
<evidence type="ECO:0000256" key="5">
    <source>
        <dbReference type="PROSITE-ProRule" id="PRU10141"/>
    </source>
</evidence>
<evidence type="ECO:0000313" key="9">
    <source>
        <dbReference type="Proteomes" id="UP001159364"/>
    </source>
</evidence>
<sequence>MQWIRGETIGCGSTSTVSLAIPKKGSDHQCLPMMAVKSCSVWDSSLVENEKEILDELGSCPYIIKSFGDCCSFENGVRFYNLLLEYASGGSLANRVKQAGGFLPESDVKRYTNSILKGLRHIHANGFAHCDIKLHNLLLLGDDEVKIADFGLARRTGQKQSRAEIRGTPLYMSPESVNDNEYGTAGDIWALGCAVVEMFTGKPAWNCKPETNVMALLIRIGVGDELPTIPVEMSELGKDFLSKCFVKDPRKRWSAEMLLEHPFVCTTTNDHSVVSLKPRQRSCSSSPTGPFDFPDWVCGQPSPTTSESWSIRAVESRFGSLTSPADRVRRLASDQTCNWSRSVSWVNVR</sequence>
<keyword evidence="4 5" id="KW-0067">ATP-binding</keyword>
<protein>
    <recommendedName>
        <fullName evidence="7">Protein kinase domain-containing protein</fullName>
    </recommendedName>
</protein>
<dbReference type="InterPro" id="IPR052751">
    <property type="entry name" value="Plant_MAPKKK"/>
</dbReference>
<reference evidence="8 9" key="1">
    <citation type="submission" date="2021-09" db="EMBL/GenBank/DDBJ databases">
        <title>Genomic insights and catalytic innovation underlie evolution of tropane alkaloids biosynthesis.</title>
        <authorList>
            <person name="Wang Y.-J."/>
            <person name="Tian T."/>
            <person name="Huang J.-P."/>
            <person name="Huang S.-X."/>
        </authorList>
    </citation>
    <scope>NUCLEOTIDE SEQUENCE [LARGE SCALE GENOMIC DNA]</scope>
    <source>
        <strain evidence="8">KIB-2018</strain>
        <tissue evidence="8">Leaf</tissue>
    </source>
</reference>
<evidence type="ECO:0000256" key="6">
    <source>
        <dbReference type="RuleBase" id="RU000304"/>
    </source>
</evidence>
<dbReference type="PROSITE" id="PS00107">
    <property type="entry name" value="PROTEIN_KINASE_ATP"/>
    <property type="match status" value="1"/>
</dbReference>
<evidence type="ECO:0000256" key="2">
    <source>
        <dbReference type="ARBA" id="ARBA00022741"/>
    </source>
</evidence>
<comment type="similarity">
    <text evidence="6">Belongs to the protein kinase superfamily.</text>
</comment>
<gene>
    <name evidence="8" type="ORF">K2173_021386</name>
</gene>
<dbReference type="InterPro" id="IPR017441">
    <property type="entry name" value="Protein_kinase_ATP_BS"/>
</dbReference>
<dbReference type="GO" id="GO:0007165">
    <property type="term" value="P:signal transduction"/>
    <property type="evidence" value="ECO:0007669"/>
    <property type="project" value="TreeGrafter"/>
</dbReference>
<feature type="domain" description="Protein kinase" evidence="7">
    <location>
        <begin position="3"/>
        <end position="264"/>
    </location>
</feature>
<dbReference type="InterPro" id="IPR000719">
    <property type="entry name" value="Prot_kinase_dom"/>
</dbReference>
<dbReference type="SUPFAM" id="SSF56112">
    <property type="entry name" value="Protein kinase-like (PK-like)"/>
    <property type="match status" value="1"/>
</dbReference>
<keyword evidence="1" id="KW-0808">Transferase</keyword>
<dbReference type="PROSITE" id="PS50011">
    <property type="entry name" value="PROTEIN_KINASE_DOM"/>
    <property type="match status" value="1"/>
</dbReference>
<feature type="binding site" evidence="5">
    <location>
        <position position="37"/>
    </location>
    <ligand>
        <name>ATP</name>
        <dbReference type="ChEBI" id="CHEBI:30616"/>
    </ligand>
</feature>
<dbReference type="CDD" id="cd06606">
    <property type="entry name" value="STKc_MAPKKK"/>
    <property type="match status" value="1"/>
</dbReference>
<keyword evidence="3" id="KW-0418">Kinase</keyword>
<dbReference type="PANTHER" id="PTHR48011:SF18">
    <property type="entry name" value="MITOGEN-ACTIVATED PROTEIN KINASE KINASE KINASE 19-RELATED"/>
    <property type="match status" value="1"/>
</dbReference>
<accession>A0AAV8TXI3</accession>
<dbReference type="Gene3D" id="3.30.200.20">
    <property type="entry name" value="Phosphorylase Kinase, domain 1"/>
    <property type="match status" value="1"/>
</dbReference>
<dbReference type="InterPro" id="IPR008271">
    <property type="entry name" value="Ser/Thr_kinase_AS"/>
</dbReference>
<dbReference type="EMBL" id="JAIWQS010000003">
    <property type="protein sequence ID" value="KAJ8770739.1"/>
    <property type="molecule type" value="Genomic_DNA"/>
</dbReference>
<dbReference type="InterPro" id="IPR011009">
    <property type="entry name" value="Kinase-like_dom_sf"/>
</dbReference>
<evidence type="ECO:0000259" key="7">
    <source>
        <dbReference type="PROSITE" id="PS50011"/>
    </source>
</evidence>
<evidence type="ECO:0000256" key="3">
    <source>
        <dbReference type="ARBA" id="ARBA00022777"/>
    </source>
</evidence>
<dbReference type="PROSITE" id="PS00108">
    <property type="entry name" value="PROTEIN_KINASE_ST"/>
    <property type="match status" value="1"/>
</dbReference>
<keyword evidence="2 5" id="KW-0547">Nucleotide-binding</keyword>
<dbReference type="SMART" id="SM00220">
    <property type="entry name" value="S_TKc"/>
    <property type="match status" value="1"/>
</dbReference>
<dbReference type="GO" id="GO:0005524">
    <property type="term" value="F:ATP binding"/>
    <property type="evidence" value="ECO:0007669"/>
    <property type="project" value="UniProtKB-UniRule"/>
</dbReference>
<comment type="caution">
    <text evidence="8">The sequence shown here is derived from an EMBL/GenBank/DDBJ whole genome shotgun (WGS) entry which is preliminary data.</text>
</comment>
<dbReference type="GO" id="GO:0004674">
    <property type="term" value="F:protein serine/threonine kinase activity"/>
    <property type="evidence" value="ECO:0007669"/>
    <property type="project" value="UniProtKB-KW"/>
</dbReference>
<dbReference type="Proteomes" id="UP001159364">
    <property type="component" value="Linkage Group LG03"/>
</dbReference>
<dbReference type="AlphaFoldDB" id="A0AAV8TXI3"/>
<proteinExistence type="inferred from homology"/>